<feature type="transmembrane region" description="Helical" evidence="6">
    <location>
        <begin position="100"/>
        <end position="120"/>
    </location>
</feature>
<organism evidence="8 9">
    <name type="scientific">Chrysophaeum taylorii</name>
    <dbReference type="NCBI Taxonomy" id="2483200"/>
    <lineage>
        <taxon>Eukaryota</taxon>
        <taxon>Sar</taxon>
        <taxon>Stramenopiles</taxon>
        <taxon>Ochrophyta</taxon>
        <taxon>Pelagophyceae</taxon>
        <taxon>Pelagomonadales</taxon>
        <taxon>Pelagomonadaceae</taxon>
        <taxon>Chrysophaeum</taxon>
    </lineage>
</organism>
<evidence type="ECO:0000256" key="1">
    <source>
        <dbReference type="ARBA" id="ARBA00004141"/>
    </source>
</evidence>
<keyword evidence="5 6" id="KW-0472">Membrane</keyword>
<evidence type="ECO:0000313" key="8">
    <source>
        <dbReference type="EMBL" id="KAJ8598081.1"/>
    </source>
</evidence>
<comment type="similarity">
    <text evidence="2">Belongs to the peptidase S54 family.</text>
</comment>
<feature type="transmembrane region" description="Helical" evidence="6">
    <location>
        <begin position="127"/>
        <end position="146"/>
    </location>
</feature>
<feature type="domain" description="Peptidase S54 rhomboid" evidence="7">
    <location>
        <begin position="91"/>
        <end position="238"/>
    </location>
</feature>
<protein>
    <recommendedName>
        <fullName evidence="7">Peptidase S54 rhomboid domain-containing protein</fullName>
    </recommendedName>
</protein>
<feature type="transmembrane region" description="Helical" evidence="6">
    <location>
        <begin position="195"/>
        <end position="211"/>
    </location>
</feature>
<proteinExistence type="inferred from homology"/>
<dbReference type="InterPro" id="IPR022764">
    <property type="entry name" value="Peptidase_S54_rhomboid_dom"/>
</dbReference>
<name>A0AAD7XGX3_9STRA</name>
<dbReference type="InterPro" id="IPR051739">
    <property type="entry name" value="Rhomboid_IM_Serine_Proteases"/>
</dbReference>
<reference evidence="8" key="1">
    <citation type="submission" date="2023-01" db="EMBL/GenBank/DDBJ databases">
        <title>Metagenome sequencing of chrysophaentin producing Chrysophaeum taylorii.</title>
        <authorList>
            <person name="Davison J."/>
            <person name="Bewley C."/>
        </authorList>
    </citation>
    <scope>NUCLEOTIDE SEQUENCE</scope>
    <source>
        <strain evidence="8">NIES-1699</strain>
    </source>
</reference>
<keyword evidence="3 6" id="KW-0812">Transmembrane</keyword>
<evidence type="ECO:0000256" key="4">
    <source>
        <dbReference type="ARBA" id="ARBA00022989"/>
    </source>
</evidence>
<dbReference type="AlphaFoldDB" id="A0AAD7XGX3"/>
<feature type="transmembrane region" description="Helical" evidence="6">
    <location>
        <begin position="166"/>
        <end position="183"/>
    </location>
</feature>
<sequence length="276" mass="30682">MPGTVEISRVNDVESQSDETRLKRYIRCLEGRYFPAMTILLVLVQFCFFVANCAKHDDGDECLDPSESFDEYFSHWMWWTLGCRDHDKRLQFYRYGSSAVSHYGVTHLIPNLVITLVLGIDMELFHGPWRVLCVWVVSHCVGLWTYSGLTNLFGPNSIRKLVGSSGAAYGLMGCRVSNIALNFDTMPRQEALTRILLVVLFLAADVYTYAADRSSSVAYLAHWGGAAGGLLAGFAVFRNYVVQEGETIASFVLLAILAPACVIVAIATYLPKPVPC</sequence>
<dbReference type="SUPFAM" id="SSF144091">
    <property type="entry name" value="Rhomboid-like"/>
    <property type="match status" value="1"/>
</dbReference>
<dbReference type="Proteomes" id="UP001230188">
    <property type="component" value="Unassembled WGS sequence"/>
</dbReference>
<dbReference type="GO" id="GO:0016020">
    <property type="term" value="C:membrane"/>
    <property type="evidence" value="ECO:0007669"/>
    <property type="project" value="UniProtKB-SubCell"/>
</dbReference>
<feature type="transmembrane region" description="Helical" evidence="6">
    <location>
        <begin position="249"/>
        <end position="270"/>
    </location>
</feature>
<keyword evidence="9" id="KW-1185">Reference proteome</keyword>
<dbReference type="GO" id="GO:0004252">
    <property type="term" value="F:serine-type endopeptidase activity"/>
    <property type="evidence" value="ECO:0007669"/>
    <property type="project" value="InterPro"/>
</dbReference>
<dbReference type="Gene3D" id="1.20.1540.10">
    <property type="entry name" value="Rhomboid-like"/>
    <property type="match status" value="1"/>
</dbReference>
<comment type="subcellular location">
    <subcellularLocation>
        <location evidence="1">Membrane</location>
        <topology evidence="1">Multi-pass membrane protein</topology>
    </subcellularLocation>
</comment>
<dbReference type="PANTHER" id="PTHR45840">
    <property type="entry name" value="RHOMBOID-RELATED PROTEIN"/>
    <property type="match status" value="1"/>
</dbReference>
<gene>
    <name evidence="8" type="ORF">CTAYLR_005585</name>
</gene>
<evidence type="ECO:0000313" key="9">
    <source>
        <dbReference type="Proteomes" id="UP001230188"/>
    </source>
</evidence>
<comment type="caution">
    <text evidence="8">The sequence shown here is derived from an EMBL/GenBank/DDBJ whole genome shotgun (WGS) entry which is preliminary data.</text>
</comment>
<dbReference type="InterPro" id="IPR035952">
    <property type="entry name" value="Rhomboid-like_sf"/>
</dbReference>
<accession>A0AAD7XGX3</accession>
<evidence type="ECO:0000256" key="5">
    <source>
        <dbReference type="ARBA" id="ARBA00023136"/>
    </source>
</evidence>
<evidence type="ECO:0000256" key="6">
    <source>
        <dbReference type="SAM" id="Phobius"/>
    </source>
</evidence>
<evidence type="ECO:0000259" key="7">
    <source>
        <dbReference type="Pfam" id="PF01694"/>
    </source>
</evidence>
<dbReference type="EMBL" id="JAQMWT010000695">
    <property type="protein sequence ID" value="KAJ8598081.1"/>
    <property type="molecule type" value="Genomic_DNA"/>
</dbReference>
<evidence type="ECO:0000256" key="2">
    <source>
        <dbReference type="ARBA" id="ARBA00009045"/>
    </source>
</evidence>
<evidence type="ECO:0000256" key="3">
    <source>
        <dbReference type="ARBA" id="ARBA00022692"/>
    </source>
</evidence>
<dbReference type="Pfam" id="PF01694">
    <property type="entry name" value="Rhomboid"/>
    <property type="match status" value="1"/>
</dbReference>
<feature type="transmembrane region" description="Helical" evidence="6">
    <location>
        <begin position="33"/>
        <end position="51"/>
    </location>
</feature>
<keyword evidence="4 6" id="KW-1133">Transmembrane helix</keyword>
<dbReference type="PANTHER" id="PTHR45840:SF2">
    <property type="entry name" value="PROTEIN RHOMBOID-RELATED"/>
    <property type="match status" value="1"/>
</dbReference>
<feature type="transmembrane region" description="Helical" evidence="6">
    <location>
        <begin position="217"/>
        <end position="237"/>
    </location>
</feature>